<gene>
    <name evidence="1" type="ORF">ACD_80C00012G0005</name>
</gene>
<dbReference type="Pfam" id="PF18895">
    <property type="entry name" value="T4SS_pilin"/>
    <property type="match status" value="1"/>
</dbReference>
<evidence type="ECO:0000313" key="1">
    <source>
        <dbReference type="EMBL" id="EKD25589.1"/>
    </source>
</evidence>
<dbReference type="InterPro" id="IPR043993">
    <property type="entry name" value="T4SS_pilin"/>
</dbReference>
<proteinExistence type="predicted"/>
<dbReference type="EMBL" id="AMFJ01036019">
    <property type="protein sequence ID" value="EKD25589.1"/>
    <property type="molecule type" value="Genomic_DNA"/>
</dbReference>
<name>K1YJT4_9BACT</name>
<protein>
    <submittedName>
        <fullName evidence="1">Uncharacterized protein</fullName>
    </submittedName>
</protein>
<accession>K1YJT4</accession>
<sequence>MNIFKKAILIITLAITGGILGGGFTYAVAPSFNANFANYLTDTTPDKYGRVETVFNIGIDRNLSLMDNVKRLFYPSSAAITDANWNTIPAWGNLWTLIRSLWFIILFIFLVMTGVNFIMQAKEADGPKKAFSSLIYILYGAFLVFGVTWILWTVLDIGNLQGSGQLVDRVQNVLFLQILSFFKVLAFFVAIIMLVVSGFRMMAAMDKSDKVAIARKWAINVVIALVFIKVVDYVFYIAQTPAFGTKAADMIVNVAVVLWWVLGSLFVLAIFYAWYLLIASSGKEDAFKKAKWIIVNIFVISLVIFLFLLIVYQVFNEFG</sequence>
<dbReference type="AlphaFoldDB" id="K1YJT4"/>
<organism evidence="1">
    <name type="scientific">uncultured bacterium</name>
    <name type="common">gcode 4</name>
    <dbReference type="NCBI Taxonomy" id="1234023"/>
    <lineage>
        <taxon>Bacteria</taxon>
        <taxon>environmental samples</taxon>
    </lineage>
</organism>
<reference evidence="1" key="1">
    <citation type="journal article" date="2012" name="Science">
        <title>Fermentation, hydrogen, and sulfur metabolism in multiple uncultivated bacterial phyla.</title>
        <authorList>
            <person name="Wrighton K.C."/>
            <person name="Thomas B.C."/>
            <person name="Sharon I."/>
            <person name="Miller C.S."/>
            <person name="Castelle C.J."/>
            <person name="VerBerkmoes N.C."/>
            <person name="Wilkins M.J."/>
            <person name="Hettich R.L."/>
            <person name="Lipton M.S."/>
            <person name="Williams K.H."/>
            <person name="Long P.E."/>
            <person name="Banfield J.F."/>
        </authorList>
    </citation>
    <scope>NUCLEOTIDE SEQUENCE [LARGE SCALE GENOMIC DNA]</scope>
</reference>
<comment type="caution">
    <text evidence="1">The sequence shown here is derived from an EMBL/GenBank/DDBJ whole genome shotgun (WGS) entry which is preliminary data.</text>
</comment>